<feature type="transmembrane region" description="Helical" evidence="1">
    <location>
        <begin position="102"/>
        <end position="120"/>
    </location>
</feature>
<feature type="transmembrane region" description="Helical" evidence="1">
    <location>
        <begin position="64"/>
        <end position="82"/>
    </location>
</feature>
<protein>
    <submittedName>
        <fullName evidence="2">Cubilin</fullName>
    </submittedName>
</protein>
<accession>A0A1D1XHD2</accession>
<sequence>MRGGLPLNSEITWLQRQWGLENITTAIFKCTRWQREETMDVINCPYHYFCDSVYPGDYPAAVDVSFLLIVAASYLSAMVFTLVDLARRYEAYHDSRLLMRRYLLPSGPVVLPALLLALANGHRTGAVVPLSSTGPVLFQLVLISALAFENPTDRSLKYALLESSTVSGILHASLYLDSVVLPYYTGLDVLVTSALSGECPTCVCRKEALVVGGRLVSYRGWSAATFAVVGTLCSRLACVLFGEEKLSLTVKLTLEGLAWMLLTRESVHVIVDFPQGTDLLQTAAHGAICVLMCVHVLRRVCSILACVTTLATTPKERKFSQGSV</sequence>
<dbReference type="PANTHER" id="PTHR37726:SF1">
    <property type="entry name" value="TRANSMEMBRANE PROTEIN"/>
    <property type="match status" value="1"/>
</dbReference>
<evidence type="ECO:0000313" key="2">
    <source>
        <dbReference type="EMBL" id="JAT41804.1"/>
    </source>
</evidence>
<dbReference type="PANTHER" id="PTHR37726">
    <property type="entry name" value="TRANSMEMBRANE PROTEIN"/>
    <property type="match status" value="1"/>
</dbReference>
<organism evidence="2">
    <name type="scientific">Anthurium amnicola</name>
    <dbReference type="NCBI Taxonomy" id="1678845"/>
    <lineage>
        <taxon>Eukaryota</taxon>
        <taxon>Viridiplantae</taxon>
        <taxon>Streptophyta</taxon>
        <taxon>Embryophyta</taxon>
        <taxon>Tracheophyta</taxon>
        <taxon>Spermatophyta</taxon>
        <taxon>Magnoliopsida</taxon>
        <taxon>Liliopsida</taxon>
        <taxon>Araceae</taxon>
        <taxon>Pothoideae</taxon>
        <taxon>Potheae</taxon>
        <taxon>Anthurium</taxon>
    </lineage>
</organism>
<proteinExistence type="predicted"/>
<dbReference type="AlphaFoldDB" id="A0A1D1XHD2"/>
<evidence type="ECO:0000256" key="1">
    <source>
        <dbReference type="SAM" id="Phobius"/>
    </source>
</evidence>
<name>A0A1D1XHD2_9ARAE</name>
<keyword evidence="1" id="KW-0812">Transmembrane</keyword>
<dbReference type="EMBL" id="GDJX01026132">
    <property type="protein sequence ID" value="JAT41804.1"/>
    <property type="molecule type" value="Transcribed_RNA"/>
</dbReference>
<gene>
    <name evidence="2" type="primary">CUBN_4</name>
    <name evidence="2" type="ORF">g.17262</name>
</gene>
<reference evidence="2" key="1">
    <citation type="submission" date="2015-07" db="EMBL/GenBank/DDBJ databases">
        <title>Transcriptome Assembly of Anthurium amnicola.</title>
        <authorList>
            <person name="Suzuki J."/>
        </authorList>
    </citation>
    <scope>NUCLEOTIDE SEQUENCE</scope>
</reference>
<keyword evidence="1" id="KW-1133">Transmembrane helix</keyword>
<keyword evidence="1" id="KW-0472">Membrane</keyword>
<feature type="transmembrane region" description="Helical" evidence="1">
    <location>
        <begin position="126"/>
        <end position="148"/>
    </location>
</feature>